<protein>
    <recommendedName>
        <fullName evidence="17">SAM domain-containing protein</fullName>
    </recommendedName>
</protein>
<reference evidence="19" key="1">
    <citation type="journal article" date="2014" name="Nat. Genet.">
        <title>Genome of the human hookworm Necator americanus.</title>
        <authorList>
            <person name="Tang Y.T."/>
            <person name="Gao X."/>
            <person name="Rosa B.A."/>
            <person name="Abubucker S."/>
            <person name="Hallsworth-Pepin K."/>
            <person name="Martin J."/>
            <person name="Tyagi R."/>
            <person name="Heizer E."/>
            <person name="Zhang X."/>
            <person name="Bhonagiri-Palsikar V."/>
            <person name="Minx P."/>
            <person name="Warren W.C."/>
            <person name="Wang Q."/>
            <person name="Zhan B."/>
            <person name="Hotez P.J."/>
            <person name="Sternberg P.W."/>
            <person name="Dougall A."/>
            <person name="Gaze S.T."/>
            <person name="Mulvenna J."/>
            <person name="Sotillo J."/>
            <person name="Ranganathan S."/>
            <person name="Rabelo E.M."/>
            <person name="Wilson R.K."/>
            <person name="Felgner P.L."/>
            <person name="Bethony J."/>
            <person name="Hawdon J.M."/>
            <person name="Gasser R.B."/>
            <person name="Loukas A."/>
            <person name="Mitreva M."/>
        </authorList>
    </citation>
    <scope>NUCLEOTIDE SEQUENCE [LARGE SCALE GENOMIC DNA]</scope>
</reference>
<keyword evidence="19" id="KW-1185">Reference proteome</keyword>
<feature type="signal peptide" evidence="16">
    <location>
        <begin position="1"/>
        <end position="20"/>
    </location>
</feature>
<evidence type="ECO:0000313" key="18">
    <source>
        <dbReference type="EMBL" id="ETN68179.1"/>
    </source>
</evidence>
<feature type="region of interest" description="Disordered" evidence="15">
    <location>
        <begin position="549"/>
        <end position="582"/>
    </location>
</feature>
<keyword evidence="11" id="KW-0472">Membrane</keyword>
<dbReference type="Gene3D" id="1.10.238.180">
    <property type="match status" value="1"/>
</dbReference>
<feature type="coiled-coil region" evidence="14">
    <location>
        <begin position="302"/>
        <end position="329"/>
    </location>
</feature>
<organism evidence="18 19">
    <name type="scientific">Necator americanus</name>
    <name type="common">Human hookworm</name>
    <dbReference type="NCBI Taxonomy" id="51031"/>
    <lineage>
        <taxon>Eukaryota</taxon>
        <taxon>Metazoa</taxon>
        <taxon>Ecdysozoa</taxon>
        <taxon>Nematoda</taxon>
        <taxon>Chromadorea</taxon>
        <taxon>Rhabditida</taxon>
        <taxon>Rhabditina</taxon>
        <taxon>Rhabditomorpha</taxon>
        <taxon>Strongyloidea</taxon>
        <taxon>Ancylostomatidae</taxon>
        <taxon>Bunostominae</taxon>
        <taxon>Necator</taxon>
    </lineage>
</organism>
<dbReference type="FunFam" id="1.10.238.180:FF:000001">
    <property type="entry name" value="Stromal interaction molecule 1"/>
    <property type="match status" value="1"/>
</dbReference>
<feature type="domain" description="SAM" evidence="17">
    <location>
        <begin position="114"/>
        <end position="172"/>
    </location>
</feature>
<evidence type="ECO:0000256" key="10">
    <source>
        <dbReference type="ARBA" id="ARBA00023065"/>
    </source>
</evidence>
<evidence type="ECO:0000256" key="5">
    <source>
        <dbReference type="ARBA" id="ARBA00022723"/>
    </source>
</evidence>
<evidence type="ECO:0000256" key="9">
    <source>
        <dbReference type="ARBA" id="ARBA00023054"/>
    </source>
</evidence>
<dbReference type="Pfam" id="PF16533">
    <property type="entry name" value="SOAR"/>
    <property type="match status" value="1"/>
</dbReference>
<dbReference type="InterPro" id="IPR013761">
    <property type="entry name" value="SAM/pointed_sf"/>
</dbReference>
<keyword evidence="8" id="KW-1133">Transmembrane helix</keyword>
<evidence type="ECO:0000256" key="12">
    <source>
        <dbReference type="ARBA" id="ARBA00023180"/>
    </source>
</evidence>
<dbReference type="GO" id="GO:0005783">
    <property type="term" value="C:endoplasmic reticulum"/>
    <property type="evidence" value="ECO:0007669"/>
    <property type="project" value="TreeGrafter"/>
</dbReference>
<dbReference type="GO" id="GO:0005509">
    <property type="term" value="F:calcium ion binding"/>
    <property type="evidence" value="ECO:0007669"/>
    <property type="project" value="TreeGrafter"/>
</dbReference>
<feature type="compositionally biased region" description="Polar residues" evidence="15">
    <location>
        <begin position="549"/>
        <end position="559"/>
    </location>
</feature>
<evidence type="ECO:0000256" key="8">
    <source>
        <dbReference type="ARBA" id="ARBA00022989"/>
    </source>
</evidence>
<keyword evidence="7" id="KW-0106">Calcium</keyword>
<dbReference type="Pfam" id="PF07647">
    <property type="entry name" value="SAM_2"/>
    <property type="match status" value="1"/>
</dbReference>
<feature type="chain" id="PRO_5004824384" description="SAM domain-containing protein" evidence="16">
    <location>
        <begin position="21"/>
        <end position="607"/>
    </location>
</feature>
<dbReference type="PROSITE" id="PS50105">
    <property type="entry name" value="SAM_DOMAIN"/>
    <property type="match status" value="1"/>
</dbReference>
<dbReference type="GO" id="GO:0051049">
    <property type="term" value="P:regulation of transport"/>
    <property type="evidence" value="ECO:0007669"/>
    <property type="project" value="UniProtKB-ARBA"/>
</dbReference>
<dbReference type="InterPro" id="IPR032393">
    <property type="entry name" value="SOAR_STIM1/2"/>
</dbReference>
<dbReference type="Proteomes" id="UP000053676">
    <property type="component" value="Unassembled WGS sequence"/>
</dbReference>
<keyword evidence="5" id="KW-0479">Metal-binding</keyword>
<dbReference type="Gene3D" id="1.10.287.3550">
    <property type="match status" value="1"/>
</dbReference>
<feature type="coiled-coil region" evidence="14">
    <location>
        <begin position="214"/>
        <end position="251"/>
    </location>
</feature>
<dbReference type="GO" id="GO:0002115">
    <property type="term" value="P:store-operated calcium entry"/>
    <property type="evidence" value="ECO:0007669"/>
    <property type="project" value="TreeGrafter"/>
</dbReference>
<dbReference type="InterPro" id="IPR037608">
    <property type="entry name" value="STIM1/2"/>
</dbReference>
<keyword evidence="4" id="KW-0812">Transmembrane</keyword>
<keyword evidence="12" id="KW-0325">Glycoprotein</keyword>
<dbReference type="STRING" id="51031.W2SEY5"/>
<evidence type="ECO:0000256" key="1">
    <source>
        <dbReference type="ARBA" id="ARBA00022448"/>
    </source>
</evidence>
<gene>
    <name evidence="18" type="ORF">NECAME_15975</name>
</gene>
<evidence type="ECO:0000256" key="13">
    <source>
        <dbReference type="ARBA" id="ARBA00046288"/>
    </source>
</evidence>
<keyword evidence="2" id="KW-0597">Phosphoprotein</keyword>
<sequence length="607" mass="67367">MNLRLGVFVLSVFLPCSASGKHGEKATRNVVVTAEEEKVRDAAGYSAIAEIHREMDDDHSGSIDRKETTGFMMEDMHMRGSDRTRREHAFHGDDDAITVDDLWEAWFESDERAWTTEQVLNWIVHEVNLPMYADRITELKIDGTALPRLAVHNSTFMTNQLGIKSSVHRQKLRLNALDVVLFGHRDPSSKGKDIALALLLLLLTSVLILYAKQRRRARLQVTELSQKLKELKNMENEFDVVQKKWNEERNRRSTADGGVSQVEVDNLRVQLEEAERRLEENGIGGVPLALQPLLRKTCEVEMAFLEKQKQECVKEMRDAIELVDRLQKKQSSVISSLKLATGASSSSDQVDSKIFALKSRMDKIHALTRDTQERWLQIESLCGFPVFYIGVRLIPMSKSALFLAWDSGLVLNLRKGSSNLCPLGYGYRNDANRAPLNIVLVSFLCGQLRYFRKTFLVLGSDESLPELHEQNVVEVSCAIAGLLITKFIAINVIIAGSSISSKSLASSGGSTAHASNHTLSAAANTSAPVVPQKPPSFLSGIPSSGNSLLNRSSEVTNGAPSGDPVGPQRIMTEDTLSLSSTEGKRKKGFLKFFKKSSSRNSMITTPQ</sequence>
<keyword evidence="1" id="KW-0813">Transport</keyword>
<keyword evidence="9 14" id="KW-0175">Coiled coil</keyword>
<dbReference type="PANTHER" id="PTHR15136:SF5">
    <property type="entry name" value="STROMAL INTERACTION MOLECULE HOMOLOG"/>
    <property type="match status" value="1"/>
</dbReference>
<dbReference type="Gene3D" id="1.10.150.50">
    <property type="entry name" value="Transcription Factor, Ets-1"/>
    <property type="match status" value="1"/>
</dbReference>
<keyword evidence="3" id="KW-0109">Calcium transport</keyword>
<evidence type="ECO:0000259" key="17">
    <source>
        <dbReference type="PROSITE" id="PS50105"/>
    </source>
</evidence>
<dbReference type="InterPro" id="IPR001660">
    <property type="entry name" value="SAM"/>
</dbReference>
<dbReference type="OrthoDB" id="9986177at2759"/>
<proteinExistence type="predicted"/>
<evidence type="ECO:0000256" key="6">
    <source>
        <dbReference type="ARBA" id="ARBA00022729"/>
    </source>
</evidence>
<dbReference type="InterPro" id="IPR057835">
    <property type="entry name" value="EF-hand_STIM1/2"/>
</dbReference>
<evidence type="ECO:0000256" key="14">
    <source>
        <dbReference type="SAM" id="Coils"/>
    </source>
</evidence>
<dbReference type="Pfam" id="PF25578">
    <property type="entry name" value="EF-hand_STIM1"/>
    <property type="match status" value="1"/>
</dbReference>
<dbReference type="SUPFAM" id="SSF47769">
    <property type="entry name" value="SAM/Pointed domain"/>
    <property type="match status" value="1"/>
</dbReference>
<dbReference type="GO" id="GO:0005246">
    <property type="term" value="F:calcium channel regulator activity"/>
    <property type="evidence" value="ECO:0007669"/>
    <property type="project" value="InterPro"/>
</dbReference>
<accession>W2SEY5</accession>
<dbReference type="AlphaFoldDB" id="W2SEY5"/>
<keyword evidence="6 16" id="KW-0732">Signal</keyword>
<dbReference type="CDD" id="cd11722">
    <property type="entry name" value="SOAR"/>
    <property type="match status" value="1"/>
</dbReference>
<evidence type="ECO:0000256" key="4">
    <source>
        <dbReference type="ARBA" id="ARBA00022692"/>
    </source>
</evidence>
<dbReference type="FunFam" id="1.10.150.50:FF:000009">
    <property type="entry name" value="Stromal interaction molecule 1"/>
    <property type="match status" value="1"/>
</dbReference>
<evidence type="ECO:0000256" key="2">
    <source>
        <dbReference type="ARBA" id="ARBA00022553"/>
    </source>
</evidence>
<dbReference type="GO" id="GO:0006874">
    <property type="term" value="P:intracellular calcium ion homeostasis"/>
    <property type="evidence" value="ECO:0007669"/>
    <property type="project" value="TreeGrafter"/>
</dbReference>
<evidence type="ECO:0000256" key="15">
    <source>
        <dbReference type="SAM" id="MobiDB-lite"/>
    </source>
</evidence>
<dbReference type="GO" id="GO:0005886">
    <property type="term" value="C:plasma membrane"/>
    <property type="evidence" value="ECO:0007669"/>
    <property type="project" value="TreeGrafter"/>
</dbReference>
<keyword evidence="10" id="KW-0406">Ion transport</keyword>
<evidence type="ECO:0000256" key="16">
    <source>
        <dbReference type="SAM" id="SignalP"/>
    </source>
</evidence>
<dbReference type="PANTHER" id="PTHR15136">
    <property type="entry name" value="STROMAL INTERACTION MOLECULE HOMOLOG"/>
    <property type="match status" value="1"/>
</dbReference>
<evidence type="ECO:0000313" key="19">
    <source>
        <dbReference type="Proteomes" id="UP000053676"/>
    </source>
</evidence>
<evidence type="ECO:0000256" key="7">
    <source>
        <dbReference type="ARBA" id="ARBA00022837"/>
    </source>
</evidence>
<name>W2SEY5_NECAM</name>
<dbReference type="KEGG" id="nai:NECAME_15975"/>
<evidence type="ECO:0000256" key="11">
    <source>
        <dbReference type="ARBA" id="ARBA00023136"/>
    </source>
</evidence>
<evidence type="ECO:0000256" key="3">
    <source>
        <dbReference type="ARBA" id="ARBA00022568"/>
    </source>
</evidence>
<dbReference type="EMBL" id="KI669310">
    <property type="protein sequence ID" value="ETN68179.1"/>
    <property type="molecule type" value="Genomic_DNA"/>
</dbReference>
<comment type="subcellular location">
    <subcellularLocation>
        <location evidence="13">Endomembrane system</location>
        <topology evidence="13">Single-pass type I membrane protein</topology>
    </subcellularLocation>
</comment>